<reference evidence="1 2" key="1">
    <citation type="submission" date="2014-06" db="EMBL/GenBank/DDBJ databases">
        <authorList>
            <person name="Swart Estienne"/>
        </authorList>
    </citation>
    <scope>NUCLEOTIDE SEQUENCE [LARGE SCALE GENOMIC DNA]</scope>
    <source>
        <strain evidence="1 2">130c</strain>
    </source>
</reference>
<sequence>MNWKLEFFDSQEKQLINFFREAARQQIDKPSYQIFLKIIKENQNFLPSQNKDQRYVLIKIFGSSKLLQQKVGLWTLLLIQKSSCNNGKQNTDSQSLSQVMNEATLRSKLQLFNSYQSQTHEKIPKEKCLVSMNQLLNGSVQQV</sequence>
<keyword evidence="2" id="KW-1185">Reference proteome</keyword>
<dbReference type="EMBL" id="CCKQ01016622">
    <property type="protein sequence ID" value="CDW88494.1"/>
    <property type="molecule type" value="Genomic_DNA"/>
</dbReference>
<organism evidence="1 2">
    <name type="scientific">Stylonychia lemnae</name>
    <name type="common">Ciliate</name>
    <dbReference type="NCBI Taxonomy" id="5949"/>
    <lineage>
        <taxon>Eukaryota</taxon>
        <taxon>Sar</taxon>
        <taxon>Alveolata</taxon>
        <taxon>Ciliophora</taxon>
        <taxon>Intramacronucleata</taxon>
        <taxon>Spirotrichea</taxon>
        <taxon>Stichotrichia</taxon>
        <taxon>Sporadotrichida</taxon>
        <taxon>Oxytrichidae</taxon>
        <taxon>Stylonychinae</taxon>
        <taxon>Stylonychia</taxon>
    </lineage>
</organism>
<gene>
    <name evidence="1" type="primary">Contig1100.g1194</name>
    <name evidence="1" type="ORF">STYLEM_17615</name>
</gene>
<evidence type="ECO:0000313" key="1">
    <source>
        <dbReference type="EMBL" id="CDW88494.1"/>
    </source>
</evidence>
<dbReference type="InParanoid" id="A0A078B1W5"/>
<accession>A0A078B1W5</accession>
<proteinExistence type="predicted"/>
<protein>
    <submittedName>
        <fullName evidence="1">Uncharacterized protein</fullName>
    </submittedName>
</protein>
<name>A0A078B1W5_STYLE</name>
<dbReference type="AlphaFoldDB" id="A0A078B1W5"/>
<evidence type="ECO:0000313" key="2">
    <source>
        <dbReference type="Proteomes" id="UP000039865"/>
    </source>
</evidence>
<dbReference type="Proteomes" id="UP000039865">
    <property type="component" value="Unassembled WGS sequence"/>
</dbReference>